<dbReference type="InterPro" id="IPR041069">
    <property type="entry name" value="FeoB_Cyto"/>
</dbReference>
<dbReference type="EMBL" id="JACXWA010000071">
    <property type="protein sequence ID" value="MBD3870597.1"/>
    <property type="molecule type" value="Genomic_DNA"/>
</dbReference>
<feature type="transmembrane region" description="Helical" evidence="16">
    <location>
        <begin position="503"/>
        <end position="521"/>
    </location>
</feature>
<evidence type="ECO:0000256" key="5">
    <source>
        <dbReference type="ARBA" id="ARBA00022692"/>
    </source>
</evidence>
<keyword evidence="5 16" id="KW-0812">Transmembrane</keyword>
<feature type="transmembrane region" description="Helical" evidence="16">
    <location>
        <begin position="418"/>
        <end position="440"/>
    </location>
</feature>
<evidence type="ECO:0000256" key="10">
    <source>
        <dbReference type="ARBA" id="ARBA00023134"/>
    </source>
</evidence>
<comment type="subcellular location">
    <subcellularLocation>
        <location evidence="16">Cell inner membrane</location>
        <topology evidence="16">Multi-pass membrane protein</topology>
    </subcellularLocation>
    <subcellularLocation>
        <location evidence="1">Cell membrane</location>
        <topology evidence="1">Multi-pass membrane protein</topology>
    </subcellularLocation>
</comment>
<evidence type="ECO:0000256" key="6">
    <source>
        <dbReference type="ARBA" id="ARBA00022741"/>
    </source>
</evidence>
<feature type="transmembrane region" description="Helical" evidence="16">
    <location>
        <begin position="615"/>
        <end position="638"/>
    </location>
</feature>
<dbReference type="GO" id="GO:0046872">
    <property type="term" value="F:metal ion binding"/>
    <property type="evidence" value="ECO:0007669"/>
    <property type="project" value="UniProtKB-KW"/>
</dbReference>
<dbReference type="SUPFAM" id="SSF52540">
    <property type="entry name" value="P-loop containing nucleoside triphosphate hydrolases"/>
    <property type="match status" value="1"/>
</dbReference>
<dbReference type="Pfam" id="PF07670">
    <property type="entry name" value="Gate"/>
    <property type="match status" value="2"/>
</dbReference>
<dbReference type="Proteomes" id="UP000598633">
    <property type="component" value="Unassembled WGS sequence"/>
</dbReference>
<feature type="binding site" evidence="15">
    <location>
        <position position="19"/>
    </location>
    <ligand>
        <name>Mg(2+)</name>
        <dbReference type="ChEBI" id="CHEBI:18420"/>
        <label>2</label>
    </ligand>
</feature>
<dbReference type="GO" id="GO:0015093">
    <property type="term" value="F:ferrous iron transmembrane transporter activity"/>
    <property type="evidence" value="ECO:0007669"/>
    <property type="project" value="UniProtKB-UniRule"/>
</dbReference>
<evidence type="ECO:0000256" key="14">
    <source>
        <dbReference type="PIRSR" id="PIRSR603373-1"/>
    </source>
</evidence>
<dbReference type="Pfam" id="PF07664">
    <property type="entry name" value="FeoB_C"/>
    <property type="match status" value="1"/>
</dbReference>
<feature type="transmembrane region" description="Helical" evidence="16">
    <location>
        <begin position="446"/>
        <end position="467"/>
    </location>
</feature>
<dbReference type="PANTHER" id="PTHR43185">
    <property type="entry name" value="FERROUS IRON TRANSPORT PROTEIN B"/>
    <property type="match status" value="1"/>
</dbReference>
<evidence type="ECO:0000256" key="4">
    <source>
        <dbReference type="ARBA" id="ARBA00022496"/>
    </source>
</evidence>
<keyword evidence="11 16" id="KW-0472">Membrane</keyword>
<keyword evidence="15" id="KW-0479">Metal-binding</keyword>
<keyword evidence="7 16" id="KW-1133">Transmembrane helix</keyword>
<feature type="domain" description="FeoB-type G" evidence="17">
    <location>
        <begin position="1"/>
        <end position="162"/>
    </location>
</feature>
<feature type="transmembrane region" description="Helical" evidence="16">
    <location>
        <begin position="533"/>
        <end position="554"/>
    </location>
</feature>
<keyword evidence="4 16" id="KW-0410">Iron transport</keyword>
<keyword evidence="2 16" id="KW-0813">Transport</keyword>
<feature type="binding site" evidence="14">
    <location>
        <begin position="113"/>
        <end position="116"/>
    </location>
    <ligand>
        <name>GTP</name>
        <dbReference type="ChEBI" id="CHEBI:37565"/>
        <label>1</label>
    </ligand>
</feature>
<feature type="transmembrane region" description="Helical" evidence="16">
    <location>
        <begin position="585"/>
        <end position="603"/>
    </location>
</feature>
<dbReference type="InterPro" id="IPR011642">
    <property type="entry name" value="Gate_dom"/>
</dbReference>
<evidence type="ECO:0000256" key="15">
    <source>
        <dbReference type="PIRSR" id="PIRSR603373-2"/>
    </source>
</evidence>
<proteinExistence type="inferred from homology"/>
<evidence type="ECO:0000256" key="12">
    <source>
        <dbReference type="ARBA" id="ARBA00031200"/>
    </source>
</evidence>
<dbReference type="Gene3D" id="1.10.287.1770">
    <property type="match status" value="1"/>
</dbReference>
<evidence type="ECO:0000256" key="8">
    <source>
        <dbReference type="ARBA" id="ARBA00023004"/>
    </source>
</evidence>
<feature type="transmembrane region" description="Helical" evidence="16">
    <location>
        <begin position="383"/>
        <end position="406"/>
    </location>
</feature>
<feature type="transmembrane region" description="Helical" evidence="16">
    <location>
        <begin position="330"/>
        <end position="363"/>
    </location>
</feature>
<dbReference type="Gene3D" id="3.40.50.300">
    <property type="entry name" value="P-loop containing nucleotide triphosphate hydrolases"/>
    <property type="match status" value="1"/>
</dbReference>
<feature type="binding site" evidence="15">
    <location>
        <position position="22"/>
    </location>
    <ligand>
        <name>Mg(2+)</name>
        <dbReference type="ChEBI" id="CHEBI:18420"/>
        <label>1</label>
    </ligand>
</feature>
<evidence type="ECO:0000313" key="19">
    <source>
        <dbReference type="Proteomes" id="UP000598633"/>
    </source>
</evidence>
<dbReference type="Pfam" id="PF17910">
    <property type="entry name" value="FeoB_Cyto"/>
    <property type="match status" value="1"/>
</dbReference>
<feature type="transmembrane region" description="Helical" evidence="16">
    <location>
        <begin position="282"/>
        <end position="300"/>
    </location>
</feature>
<feature type="binding site" evidence="14">
    <location>
        <begin position="7"/>
        <end position="14"/>
    </location>
    <ligand>
        <name>GTP</name>
        <dbReference type="ChEBI" id="CHEBI:37565"/>
        <label>1</label>
    </ligand>
</feature>
<comment type="similarity">
    <text evidence="16">Belongs to the TRAFAC class TrmE-Era-EngA-EngB-Septin-like GTPase superfamily. FeoB GTPase (TC 9.A.8) family.</text>
</comment>
<comment type="caution">
    <text evidence="18">The sequence shown here is derived from an EMBL/GenBank/DDBJ whole genome shotgun (WGS) entry which is preliminary data.</text>
</comment>
<name>A0A8J6XXB3_9BACT</name>
<evidence type="ECO:0000256" key="7">
    <source>
        <dbReference type="ARBA" id="ARBA00022989"/>
    </source>
</evidence>
<feature type="binding site" evidence="14">
    <location>
        <begin position="53"/>
        <end position="56"/>
    </location>
    <ligand>
        <name>GTP</name>
        <dbReference type="ChEBI" id="CHEBI:37565"/>
        <label>1</label>
    </ligand>
</feature>
<evidence type="ECO:0000256" key="9">
    <source>
        <dbReference type="ARBA" id="ARBA00023065"/>
    </source>
</evidence>
<evidence type="ECO:0000256" key="13">
    <source>
        <dbReference type="NCBIfam" id="TIGR00437"/>
    </source>
</evidence>
<protein>
    <recommendedName>
        <fullName evidence="12 13">Ferrous iron transport protein B</fullName>
    </recommendedName>
</protein>
<evidence type="ECO:0000256" key="1">
    <source>
        <dbReference type="ARBA" id="ARBA00004651"/>
    </source>
</evidence>
<evidence type="ECO:0000256" key="3">
    <source>
        <dbReference type="ARBA" id="ARBA00022475"/>
    </source>
</evidence>
<accession>A0A8J6XXB3</accession>
<dbReference type="GO" id="GO:0005525">
    <property type="term" value="F:GTP binding"/>
    <property type="evidence" value="ECO:0007669"/>
    <property type="project" value="UniProtKB-KW"/>
</dbReference>
<evidence type="ECO:0000256" key="16">
    <source>
        <dbReference type="RuleBase" id="RU362098"/>
    </source>
</evidence>
<dbReference type="InterPro" id="IPR030389">
    <property type="entry name" value="G_FEOB_dom"/>
</dbReference>
<keyword evidence="3" id="KW-1003">Cell membrane</keyword>
<reference evidence="18 19" key="1">
    <citation type="submission" date="2020-08" db="EMBL/GenBank/DDBJ databases">
        <title>Acidobacteriota in marine sediments use diverse sulfur dissimilation pathways.</title>
        <authorList>
            <person name="Wasmund K."/>
        </authorList>
    </citation>
    <scope>NUCLEOTIDE SEQUENCE [LARGE SCALE GENOMIC DNA]</scope>
    <source>
        <strain evidence="18">MAG AM3-A</strain>
    </source>
</reference>
<comment type="function">
    <text evidence="16">Probable transporter of a GTP-driven Fe(2+) uptake system.</text>
</comment>
<feature type="binding site" evidence="15">
    <location>
        <position position="18"/>
    </location>
    <ligand>
        <name>Mg(2+)</name>
        <dbReference type="ChEBI" id="CHEBI:18420"/>
        <label>2</label>
    </ligand>
</feature>
<dbReference type="InterPro" id="IPR027417">
    <property type="entry name" value="P-loop_NTPase"/>
</dbReference>
<keyword evidence="6 14" id="KW-0547">Nucleotide-binding</keyword>
<dbReference type="PROSITE" id="PS51711">
    <property type="entry name" value="G_FEOB"/>
    <property type="match status" value="1"/>
</dbReference>
<evidence type="ECO:0000259" key="17">
    <source>
        <dbReference type="PROSITE" id="PS51711"/>
    </source>
</evidence>
<keyword evidence="10 14" id="KW-0342">GTP-binding</keyword>
<keyword evidence="8 16" id="KW-0408">Iron</keyword>
<sequence length="639" mass="69454">MRFVLAGQPNSGKSTIFNSVAGYRAATANFPGSSISFTFSRALILGHEVEVVDLPGIYSLTSSKEDAGKAEGYLLEGSYDLIINVVDASRLGRSLELTMQLLELERPMIVALNMMDEAKRGGMEVDHEELSRQIGVPVVPTVGRRGLGLKELFRRALQHAHQGEDSFALTLDREVEEAREEVAELLETNGVGNSVPRRFVAEKLLERDAHFEREIYAQHPELKKQVRKVAAVLQKAHGWSADQVISGSRHAVAHCIEEEAVTLERPQIGWREWADRVFLHPWTGGPVMVAILGLLFWVVFRVGQRLEMPLVELTDQLGASLAEKLPPETLLGTLAGGALTGIAGGVAIVLPYLLPFLIGLAILEDSGYLPRMAYILDNFMHRIGLHGKSVLPLILGYGCSVPAIMSARILPSLRDRRITAVLASFIPCSARTIVIFGLVAAYMGPWWALGIYLLNLLIVVLLGNVLARTMEGASPGLILEIPELQLPQMKTLAAKTWLTLKEFITIAWPLLVASSVVLGLLEWANAAATINALLAPLTVFLLGLPVAVGMTLVFGILRKELTLVMLVQALGTTNLSAVMTEGQMLTFTLFVVFYVPCVATVAVMAKELGWRDTAVISAFSVVLALVVGVAGRFGYALFG</sequence>
<dbReference type="InterPro" id="IPR011640">
    <property type="entry name" value="Fe2_transport_prot_B_C"/>
</dbReference>
<gene>
    <name evidence="18" type="primary">feoB</name>
    <name evidence="18" type="ORF">IFJ97_04485</name>
</gene>
<dbReference type="NCBIfam" id="TIGR00437">
    <property type="entry name" value="feoB"/>
    <property type="match status" value="1"/>
</dbReference>
<dbReference type="InterPro" id="IPR003373">
    <property type="entry name" value="Fe2_transport_prot-B"/>
</dbReference>
<dbReference type="CDD" id="cd01879">
    <property type="entry name" value="FeoB"/>
    <property type="match status" value="1"/>
</dbReference>
<evidence type="ECO:0000256" key="2">
    <source>
        <dbReference type="ARBA" id="ARBA00022448"/>
    </source>
</evidence>
<evidence type="ECO:0000313" key="18">
    <source>
        <dbReference type="EMBL" id="MBD3870597.1"/>
    </source>
</evidence>
<organism evidence="18 19">
    <name type="scientific">Candidatus Sulfomarinibacter kjeldsenii</name>
    <dbReference type="NCBI Taxonomy" id="2885994"/>
    <lineage>
        <taxon>Bacteria</taxon>
        <taxon>Pseudomonadati</taxon>
        <taxon>Acidobacteriota</taxon>
        <taxon>Thermoanaerobaculia</taxon>
        <taxon>Thermoanaerobaculales</taxon>
        <taxon>Candidatus Sulfomarinibacteraceae</taxon>
        <taxon>Candidatus Sulfomarinibacter</taxon>
    </lineage>
</organism>
<keyword evidence="15" id="KW-0460">Magnesium</keyword>
<dbReference type="GO" id="GO:0005886">
    <property type="term" value="C:plasma membrane"/>
    <property type="evidence" value="ECO:0007669"/>
    <property type="project" value="UniProtKB-SubCell"/>
</dbReference>
<dbReference type="InterPro" id="IPR050860">
    <property type="entry name" value="FeoB_GTPase"/>
</dbReference>
<evidence type="ECO:0000256" key="11">
    <source>
        <dbReference type="ARBA" id="ARBA00023136"/>
    </source>
</evidence>
<dbReference type="AlphaFoldDB" id="A0A8J6XXB3"/>
<keyword evidence="9" id="KW-0406">Ion transport</keyword>
<dbReference type="PANTHER" id="PTHR43185:SF1">
    <property type="entry name" value="FE(2+) TRANSPORTER FEOB"/>
    <property type="match status" value="1"/>
</dbReference>
<dbReference type="Pfam" id="PF02421">
    <property type="entry name" value="FeoB_N"/>
    <property type="match status" value="1"/>
</dbReference>